<sequence length="306" mass="35035">MREQKLVANDKKELHLYIWDDVKEVKGVMQLVHGSCEHSQRYDEVAKELNKIGVVVVSNDHRGHGKTADLENNELGYFADSNGWELIIDDLKLVNDFIKQNWPNKKVILFGHSMGSFMARTYLIKYGPTVDGAVISGTAWQPQIVLNVGKSVAKKHIKKHGPKYIDKFIYNLSYTAYGKKFKKEGKTGTEWLSQNKESNQKFINDPLCGQIFTSSAFLDMFMGIEFNQKKKNLKKMDKQMPIILVSGKNDPVGSFGKGVKKTYKAFKKHKLNVEMKLYPELRHEILFENTEGLVLNDLLTFVQNNI</sequence>
<dbReference type="Pfam" id="PF12146">
    <property type="entry name" value="Hydrolase_4"/>
    <property type="match status" value="1"/>
</dbReference>
<dbReference type="SUPFAM" id="SSF53474">
    <property type="entry name" value="alpha/beta-Hydrolases"/>
    <property type="match status" value="1"/>
</dbReference>
<dbReference type="InterPro" id="IPR022742">
    <property type="entry name" value="Hydrolase_4"/>
</dbReference>
<dbReference type="InterPro" id="IPR051044">
    <property type="entry name" value="MAG_DAG_Lipase"/>
</dbReference>
<gene>
    <name evidence="2" type="primary">pldB</name>
    <name evidence="2" type="ORF">SCHIN_v1c05010</name>
</gene>
<dbReference type="EMBL" id="CP043026">
    <property type="protein sequence ID" value="QEH61698.1"/>
    <property type="molecule type" value="Genomic_DNA"/>
</dbReference>
<organism evidence="2 3">
    <name type="scientific">Spiroplasma chinense</name>
    <dbReference type="NCBI Taxonomy" id="216932"/>
    <lineage>
        <taxon>Bacteria</taxon>
        <taxon>Bacillati</taxon>
        <taxon>Mycoplasmatota</taxon>
        <taxon>Mollicutes</taxon>
        <taxon>Entomoplasmatales</taxon>
        <taxon>Spiroplasmataceae</taxon>
        <taxon>Spiroplasma</taxon>
    </lineage>
</organism>
<name>A0A5B9Y3H7_9MOLU</name>
<evidence type="ECO:0000259" key="1">
    <source>
        <dbReference type="Pfam" id="PF12146"/>
    </source>
</evidence>
<dbReference type="InterPro" id="IPR029058">
    <property type="entry name" value="AB_hydrolase_fold"/>
</dbReference>
<evidence type="ECO:0000313" key="2">
    <source>
        <dbReference type="EMBL" id="QEH61698.1"/>
    </source>
</evidence>
<dbReference type="Proteomes" id="UP000323144">
    <property type="component" value="Chromosome"/>
</dbReference>
<dbReference type="PANTHER" id="PTHR11614">
    <property type="entry name" value="PHOSPHOLIPASE-RELATED"/>
    <property type="match status" value="1"/>
</dbReference>
<keyword evidence="3" id="KW-1185">Reference proteome</keyword>
<dbReference type="KEGG" id="schi:SCHIN_v1c05010"/>
<dbReference type="AlphaFoldDB" id="A0A5B9Y3H7"/>
<feature type="domain" description="Serine aminopeptidase S33" evidence="1">
    <location>
        <begin position="24"/>
        <end position="289"/>
    </location>
</feature>
<dbReference type="RefSeq" id="WP_166508085.1">
    <property type="nucleotide sequence ID" value="NZ_CP043026.1"/>
</dbReference>
<dbReference type="Gene3D" id="3.40.50.1820">
    <property type="entry name" value="alpha/beta hydrolase"/>
    <property type="match status" value="1"/>
</dbReference>
<reference evidence="2 3" key="1">
    <citation type="submission" date="2019-08" db="EMBL/GenBank/DDBJ databases">
        <title>Complete genome sequence of Spiroplasma chinense CCH (DSM 19755).</title>
        <authorList>
            <person name="Shen H.-Y."/>
            <person name="Lin Y.-C."/>
            <person name="Chou L."/>
            <person name="Kuo C.-H."/>
        </authorList>
    </citation>
    <scope>NUCLEOTIDE SEQUENCE [LARGE SCALE GENOMIC DNA]</scope>
    <source>
        <strain evidence="2 3">CCH</strain>
    </source>
</reference>
<accession>A0A5B9Y3H7</accession>
<protein>
    <submittedName>
        <fullName evidence="2">Lysophospholipase</fullName>
    </submittedName>
</protein>
<proteinExistence type="predicted"/>
<evidence type="ECO:0000313" key="3">
    <source>
        <dbReference type="Proteomes" id="UP000323144"/>
    </source>
</evidence>